<comment type="caution">
    <text evidence="1">The sequence shown here is derived from an EMBL/GenBank/DDBJ whole genome shotgun (WGS) entry which is preliminary data.</text>
</comment>
<name>A0A090YSE8_9BACI</name>
<organism evidence="1 2">
    <name type="scientific">Bacillus clarus</name>
    <dbReference type="NCBI Taxonomy" id="2338372"/>
    <lineage>
        <taxon>Bacteria</taxon>
        <taxon>Bacillati</taxon>
        <taxon>Bacillota</taxon>
        <taxon>Bacilli</taxon>
        <taxon>Bacillales</taxon>
        <taxon>Bacillaceae</taxon>
        <taxon>Bacillus</taxon>
        <taxon>Bacillus cereus group</taxon>
    </lineage>
</organism>
<dbReference type="AlphaFoldDB" id="A0A090YSE8"/>
<evidence type="ECO:0000313" key="2">
    <source>
        <dbReference type="Proteomes" id="UP000029389"/>
    </source>
</evidence>
<reference evidence="1 2" key="1">
    <citation type="submission" date="2014-04" db="EMBL/GenBank/DDBJ databases">
        <authorList>
            <person name="Bishop-Lilly K.A."/>
            <person name="Broomall S.M."/>
            <person name="Chain P.S."/>
            <person name="Chertkov O."/>
            <person name="Coyne S.R."/>
            <person name="Daligault H.E."/>
            <person name="Davenport K.W."/>
            <person name="Erkkila T."/>
            <person name="Frey K.G."/>
            <person name="Gibbons H.S."/>
            <person name="Gu W."/>
            <person name="Jaissle J."/>
            <person name="Johnson S.L."/>
            <person name="Koroleva G.I."/>
            <person name="Ladner J.T."/>
            <person name="Lo C.-C."/>
            <person name="Minogue T.D."/>
            <person name="Munk C."/>
            <person name="Palacios G.F."/>
            <person name="Redden C.L."/>
            <person name="Rosenzweig C.N."/>
            <person name="Scholz M.B."/>
            <person name="Teshima H."/>
            <person name="Xu Y."/>
        </authorList>
    </citation>
    <scope>NUCLEOTIDE SEQUENCE [LARGE SCALE GENOMIC DNA]</scope>
    <source>
        <strain evidence="1 2">BHP</strain>
    </source>
</reference>
<keyword evidence="1" id="KW-0449">Lipoprotein</keyword>
<proteinExistence type="predicted"/>
<gene>
    <name evidence="1" type="ORF">DJ93_1703</name>
</gene>
<sequence length="77" mass="9019">MDKWEMESAPMDTPQARTYKLYQGDTVKWGECSKDKEKLNGIITITVYKDVPYIEVEMKNNKMSFKVPKDVVKDILK</sequence>
<dbReference type="Proteomes" id="UP000029389">
    <property type="component" value="Unassembled WGS sequence"/>
</dbReference>
<evidence type="ECO:0000313" key="1">
    <source>
        <dbReference type="EMBL" id="KFN01774.1"/>
    </source>
</evidence>
<dbReference type="PATRIC" id="fig|1405.8.peg.1897"/>
<protein>
    <submittedName>
        <fullName evidence="1">Putative lipoprotein</fullName>
    </submittedName>
</protein>
<dbReference type="EMBL" id="JMQC01000008">
    <property type="protein sequence ID" value="KFN01774.1"/>
    <property type="molecule type" value="Genomic_DNA"/>
</dbReference>
<accession>A0A090YSE8</accession>